<comment type="caution">
    <text evidence="3">The sequence shown here is derived from an EMBL/GenBank/DDBJ whole genome shotgun (WGS) entry which is preliminary data.</text>
</comment>
<dbReference type="Proteomes" id="UP001224775">
    <property type="component" value="Unassembled WGS sequence"/>
</dbReference>
<sequence>MKPRSISTTRALLSLFAAMLLAWNAHGFCTSTYRYRASKFLLLHHESDNNNNDDINPTKNKEKESDGNDNDSYSWAELQADEKLRQSELQKSINRRNNMLLPQRISQAVTTLGWTFVVTGIVLNSLGFAWVKKPEGGLGIGTLDQRNFQRELYRRSDDSAKDANNMISRASGAASEGYVRKWISFADDEQESC</sequence>
<evidence type="ECO:0000256" key="2">
    <source>
        <dbReference type="SAM" id="SignalP"/>
    </source>
</evidence>
<feature type="chain" id="PRO_5041981608" description="Transmembrane protein" evidence="2">
    <location>
        <begin position="28"/>
        <end position="193"/>
    </location>
</feature>
<evidence type="ECO:0008006" key="5">
    <source>
        <dbReference type="Google" id="ProtNLM"/>
    </source>
</evidence>
<reference evidence="3" key="1">
    <citation type="submission" date="2023-06" db="EMBL/GenBank/DDBJ databases">
        <title>Survivors Of The Sea: Transcriptome response of Skeletonema marinoi to long-term dormancy.</title>
        <authorList>
            <person name="Pinder M.I.M."/>
            <person name="Kourtchenko O."/>
            <person name="Robertson E.K."/>
            <person name="Larsson T."/>
            <person name="Maumus F."/>
            <person name="Osuna-Cruz C.M."/>
            <person name="Vancaester E."/>
            <person name="Stenow R."/>
            <person name="Vandepoele K."/>
            <person name="Ploug H."/>
            <person name="Bruchert V."/>
            <person name="Godhe A."/>
            <person name="Topel M."/>
        </authorList>
    </citation>
    <scope>NUCLEOTIDE SEQUENCE</scope>
    <source>
        <strain evidence="3">R05AC</strain>
    </source>
</reference>
<protein>
    <recommendedName>
        <fullName evidence="5">Transmembrane protein</fullName>
    </recommendedName>
</protein>
<feature type="region of interest" description="Disordered" evidence="1">
    <location>
        <begin position="48"/>
        <end position="72"/>
    </location>
</feature>
<accession>A0AAD8YA19</accession>
<dbReference type="EMBL" id="JATAAI010000011">
    <property type="protein sequence ID" value="KAK1742292.1"/>
    <property type="molecule type" value="Genomic_DNA"/>
</dbReference>
<evidence type="ECO:0000313" key="4">
    <source>
        <dbReference type="Proteomes" id="UP001224775"/>
    </source>
</evidence>
<dbReference type="AlphaFoldDB" id="A0AAD8YA19"/>
<organism evidence="3 4">
    <name type="scientific">Skeletonema marinoi</name>
    <dbReference type="NCBI Taxonomy" id="267567"/>
    <lineage>
        <taxon>Eukaryota</taxon>
        <taxon>Sar</taxon>
        <taxon>Stramenopiles</taxon>
        <taxon>Ochrophyta</taxon>
        <taxon>Bacillariophyta</taxon>
        <taxon>Coscinodiscophyceae</taxon>
        <taxon>Thalassiosirophycidae</taxon>
        <taxon>Thalassiosirales</taxon>
        <taxon>Skeletonemataceae</taxon>
        <taxon>Skeletonema</taxon>
        <taxon>Skeletonema marinoi-dohrnii complex</taxon>
    </lineage>
</organism>
<gene>
    <name evidence="3" type="ORF">QTG54_006857</name>
</gene>
<keyword evidence="2" id="KW-0732">Signal</keyword>
<keyword evidence="4" id="KW-1185">Reference proteome</keyword>
<name>A0AAD8YA19_9STRA</name>
<proteinExistence type="predicted"/>
<evidence type="ECO:0000313" key="3">
    <source>
        <dbReference type="EMBL" id="KAK1742292.1"/>
    </source>
</evidence>
<evidence type="ECO:0000256" key="1">
    <source>
        <dbReference type="SAM" id="MobiDB-lite"/>
    </source>
</evidence>
<feature type="signal peptide" evidence="2">
    <location>
        <begin position="1"/>
        <end position="27"/>
    </location>
</feature>